<keyword evidence="3" id="KW-0808">Transferase</keyword>
<sequence>MNPRLDHLDGLRGVAAVAVVIFHLMSALVPWLVAEQQPGAHWLAYTPFAVLWNGTFAVSVFFVLSGFVVTNATLRKSDPIWIDVVIRYLRLAIPATASTLVAWLLLSLFPTSATDLAALTGSRWLGWTYQETIPGPAAAIYNGMAGIFLTGGSFFNNVLWTMRPELLGSILCFAACAFTSSRSRLAIAIGSAVIFIALRRYDYVCFPLGIVLREAWAAGRLPSALPISALLLGLLIGSQSGDAARQLGLDWLPEPLNPEKKGGLLYPLGAMLVVYGCLRSGLLVTWLSGRSGRFLGAISFPLYLIHVPLIYTVVAEAALRAGRHAPLLACLVAGSLLLMVAIAYAAERWLERPFLGLLGRLRRRLRTIPIGRRDMRGAAG</sequence>
<feature type="transmembrane region" description="Helical" evidence="1">
    <location>
        <begin position="326"/>
        <end position="346"/>
    </location>
</feature>
<dbReference type="GO" id="GO:0016787">
    <property type="term" value="F:hydrolase activity"/>
    <property type="evidence" value="ECO:0007669"/>
    <property type="project" value="UniProtKB-KW"/>
</dbReference>
<gene>
    <name evidence="3" type="ORF">SAMN04515666_103483</name>
</gene>
<evidence type="ECO:0000259" key="2">
    <source>
        <dbReference type="Pfam" id="PF01757"/>
    </source>
</evidence>
<feature type="transmembrane region" description="Helical" evidence="1">
    <location>
        <begin position="91"/>
        <end position="113"/>
    </location>
</feature>
<evidence type="ECO:0000313" key="4">
    <source>
        <dbReference type="Proteomes" id="UP000199664"/>
    </source>
</evidence>
<reference evidence="4" key="1">
    <citation type="submission" date="2016-10" db="EMBL/GenBank/DDBJ databases">
        <authorList>
            <person name="Varghese N."/>
            <person name="Submissions S."/>
        </authorList>
    </citation>
    <scope>NUCLEOTIDE SEQUENCE [LARGE SCALE GENOMIC DNA]</scope>
    <source>
        <strain evidence="4">LMG 26383,CCUG 61248,R- 45681</strain>
    </source>
</reference>
<name>A0A1H7PGB2_9HYPH</name>
<feature type="domain" description="Acyltransferase 3" evidence="2">
    <location>
        <begin position="8"/>
        <end position="343"/>
    </location>
</feature>
<dbReference type="InterPro" id="IPR050879">
    <property type="entry name" value="Acyltransferase_3"/>
</dbReference>
<keyword evidence="1" id="KW-0472">Membrane</keyword>
<feature type="transmembrane region" description="Helical" evidence="1">
    <location>
        <begin position="294"/>
        <end position="314"/>
    </location>
</feature>
<dbReference type="STRING" id="1036779.SAMN04515666_103483"/>
<dbReference type="PANTHER" id="PTHR23028">
    <property type="entry name" value="ACETYLTRANSFERASE"/>
    <property type="match status" value="1"/>
</dbReference>
<evidence type="ECO:0000256" key="1">
    <source>
        <dbReference type="SAM" id="Phobius"/>
    </source>
</evidence>
<dbReference type="RefSeq" id="WP_167561611.1">
    <property type="nucleotide sequence ID" value="NZ_FOAN01000003.1"/>
</dbReference>
<feature type="transmembrane region" description="Helical" evidence="1">
    <location>
        <begin position="264"/>
        <end position="288"/>
    </location>
</feature>
<feature type="transmembrane region" description="Helical" evidence="1">
    <location>
        <begin position="45"/>
        <end position="70"/>
    </location>
</feature>
<feature type="transmembrane region" description="Helical" evidence="1">
    <location>
        <begin position="12"/>
        <end position="33"/>
    </location>
</feature>
<keyword evidence="3" id="KW-0378">Hydrolase</keyword>
<dbReference type="GO" id="GO:0016747">
    <property type="term" value="F:acyltransferase activity, transferring groups other than amino-acyl groups"/>
    <property type="evidence" value="ECO:0007669"/>
    <property type="project" value="InterPro"/>
</dbReference>
<proteinExistence type="predicted"/>
<keyword evidence="1" id="KW-1133">Transmembrane helix</keyword>
<evidence type="ECO:0000313" key="3">
    <source>
        <dbReference type="EMBL" id="SEL34810.1"/>
    </source>
</evidence>
<dbReference type="PANTHER" id="PTHR23028:SF134">
    <property type="entry name" value="PUTATIVE (AFU_ORTHOLOGUE AFUA_4G08520)-RELATED"/>
    <property type="match status" value="1"/>
</dbReference>
<dbReference type="AlphaFoldDB" id="A0A1H7PGB2"/>
<dbReference type="InterPro" id="IPR002656">
    <property type="entry name" value="Acyl_transf_3_dom"/>
</dbReference>
<dbReference type="EMBL" id="FOAN01000003">
    <property type="protein sequence ID" value="SEL34810.1"/>
    <property type="molecule type" value="Genomic_DNA"/>
</dbReference>
<dbReference type="Proteomes" id="UP000199664">
    <property type="component" value="Unassembled WGS sequence"/>
</dbReference>
<feature type="transmembrane region" description="Helical" evidence="1">
    <location>
        <begin position="133"/>
        <end position="155"/>
    </location>
</feature>
<dbReference type="Pfam" id="PF01757">
    <property type="entry name" value="Acyl_transf_3"/>
    <property type="match status" value="1"/>
</dbReference>
<accession>A0A1H7PGB2</accession>
<keyword evidence="4" id="KW-1185">Reference proteome</keyword>
<keyword evidence="1" id="KW-0812">Transmembrane</keyword>
<organism evidence="3 4">
    <name type="scientific">Bosea lupini</name>
    <dbReference type="NCBI Taxonomy" id="1036779"/>
    <lineage>
        <taxon>Bacteria</taxon>
        <taxon>Pseudomonadati</taxon>
        <taxon>Pseudomonadota</taxon>
        <taxon>Alphaproteobacteria</taxon>
        <taxon>Hyphomicrobiales</taxon>
        <taxon>Boseaceae</taxon>
        <taxon>Bosea</taxon>
    </lineage>
</organism>
<keyword evidence="3" id="KW-0012">Acyltransferase</keyword>
<protein>
    <submittedName>
        <fullName evidence="3">Peptidoglycan/LPS O-acetylase OafA/YrhL, contains acyltransferase and SGNH-hydrolase domains</fullName>
    </submittedName>
</protein>